<dbReference type="EMBL" id="MKIE01000001">
    <property type="protein sequence ID" value="OHW63403.1"/>
    <property type="molecule type" value="Genomic_DNA"/>
</dbReference>
<evidence type="ECO:0000313" key="1">
    <source>
        <dbReference type="EMBL" id="OHW63403.1"/>
    </source>
</evidence>
<dbReference type="InterPro" id="IPR048067">
    <property type="entry name" value="BREX_3_BrxF"/>
</dbReference>
<gene>
    <name evidence="1" type="ORF">EUAN_02670</name>
</gene>
<keyword evidence="2" id="KW-1185">Reference proteome</keyword>
<reference evidence="1 2" key="1">
    <citation type="submission" date="2016-09" db="EMBL/GenBank/DDBJ databases">
        <title>Genome sequence of Eubacterium angustum.</title>
        <authorList>
            <person name="Poehlein A."/>
            <person name="Daniel R."/>
        </authorList>
    </citation>
    <scope>NUCLEOTIDE SEQUENCE [LARGE SCALE GENOMIC DNA]</scope>
    <source>
        <strain evidence="1 2">DSM 1989</strain>
    </source>
</reference>
<accession>A0A1S1V9W2</accession>
<evidence type="ECO:0008006" key="3">
    <source>
        <dbReference type="Google" id="ProtNLM"/>
    </source>
</evidence>
<dbReference type="AlphaFoldDB" id="A0A1S1V9W2"/>
<sequence length="145" mass="17276">MGYVHKLSSLNSKDIGKMMFPVFFCLEKTKVEDFLECYEEVSLNRVLSERLLAFEKEKRAIHILNEIEEIFNNSGELIFITDFEMLFNPDYKIDILKLFIKLSRKKKVMVLWPGVYENEALKFAELGYQDYKSYRIKDYDITCIN</sequence>
<dbReference type="RefSeq" id="WP_071060855.1">
    <property type="nucleotide sequence ID" value="NZ_MKIE01000001.1"/>
</dbReference>
<dbReference type="STRING" id="39480.EUAN_02670"/>
<organism evidence="1 2">
    <name type="scientific">Andreesenia angusta</name>
    <dbReference type="NCBI Taxonomy" id="39480"/>
    <lineage>
        <taxon>Bacteria</taxon>
        <taxon>Bacillati</taxon>
        <taxon>Bacillota</taxon>
        <taxon>Tissierellia</taxon>
        <taxon>Tissierellales</taxon>
        <taxon>Gottschalkiaceae</taxon>
        <taxon>Andreesenia</taxon>
    </lineage>
</organism>
<proteinExistence type="predicted"/>
<protein>
    <recommendedName>
        <fullName evidence="3">BREX-3 system P-loop-containing protein BrxF</fullName>
    </recommendedName>
</protein>
<evidence type="ECO:0000313" key="2">
    <source>
        <dbReference type="Proteomes" id="UP000180254"/>
    </source>
</evidence>
<dbReference type="OrthoDB" id="2087739at2"/>
<dbReference type="NCBIfam" id="NF033453">
    <property type="entry name" value="BREX_3_BrxF"/>
    <property type="match status" value="1"/>
</dbReference>
<name>A0A1S1V9W2_9FIRM</name>
<comment type="caution">
    <text evidence="1">The sequence shown here is derived from an EMBL/GenBank/DDBJ whole genome shotgun (WGS) entry which is preliminary data.</text>
</comment>
<dbReference type="Proteomes" id="UP000180254">
    <property type="component" value="Unassembled WGS sequence"/>
</dbReference>